<dbReference type="GO" id="GO:0031388">
    <property type="term" value="P:organic acid phosphorylation"/>
    <property type="evidence" value="ECO:0007669"/>
    <property type="project" value="UniProtKB-UniRule"/>
</dbReference>
<gene>
    <name evidence="5" type="ORF">SAMN05444359_117110</name>
</gene>
<dbReference type="PANTHER" id="PTHR21599">
    <property type="entry name" value="GLYCERATE KINASE"/>
    <property type="match status" value="1"/>
</dbReference>
<keyword evidence="2 4" id="KW-0808">Transferase</keyword>
<dbReference type="AlphaFoldDB" id="A0A1H9JK15"/>
<evidence type="ECO:0000256" key="3">
    <source>
        <dbReference type="ARBA" id="ARBA00022777"/>
    </source>
</evidence>
<dbReference type="SUPFAM" id="SSF110738">
    <property type="entry name" value="Glycerate kinase I"/>
    <property type="match status" value="1"/>
</dbReference>
<evidence type="ECO:0000256" key="1">
    <source>
        <dbReference type="ARBA" id="ARBA00006284"/>
    </source>
</evidence>
<dbReference type="InterPro" id="IPR036129">
    <property type="entry name" value="Glycerate_kinase_sf"/>
</dbReference>
<evidence type="ECO:0000256" key="2">
    <source>
        <dbReference type="ARBA" id="ARBA00022679"/>
    </source>
</evidence>
<keyword evidence="6" id="KW-1185">Reference proteome</keyword>
<accession>A0A1H9JK15</accession>
<dbReference type="NCBIfam" id="TIGR00045">
    <property type="entry name" value="glycerate kinase"/>
    <property type="match status" value="1"/>
</dbReference>
<dbReference type="Proteomes" id="UP000199021">
    <property type="component" value="Unassembled WGS sequence"/>
</dbReference>
<dbReference type="RefSeq" id="WP_090170173.1">
    <property type="nucleotide sequence ID" value="NZ_FOFB01000017.1"/>
</dbReference>
<evidence type="ECO:0000256" key="4">
    <source>
        <dbReference type="PIRNR" id="PIRNR006078"/>
    </source>
</evidence>
<keyword evidence="3 4" id="KW-0418">Kinase</keyword>
<sequence>MNILIAPDKFKGSLSAHEVCVAIAAGLRTNYPDADIRSAPLADGGDGTLAVLNQYLHLRPRLIQTCDPFGRALEAVYLENDDAAFIEVAAASGLVLLSPAERNPLLTSTFGTGVQLRDALVRGKKNISLLLGGSATNDLGLGIAEALDFTFFDGRGKQIRPTGKNLADIRRIKLPDYRPWEDTEITLLCDVDNLLCGPSGAARMYAAQKGADEAAIEQLERGASHVASLIEAMTNQSVLDLPGAGAAGGIGAGLVGLLGAKMTPGFDLIAEQTQLDEKIKWADVVISGEGQLDEQSLRGKVVGGILNRCAQTGTDCYLFAGRSTLRAGALAGSVSVFEIMEIAPGVEAAMKDAREYLTKLSQKLVIH</sequence>
<dbReference type="Gene3D" id="3.40.50.10350">
    <property type="entry name" value="Glycerate kinase, domain 1"/>
    <property type="match status" value="1"/>
</dbReference>
<comment type="similarity">
    <text evidence="1 4">Belongs to the glycerate kinase type-1 family.</text>
</comment>
<evidence type="ECO:0000313" key="6">
    <source>
        <dbReference type="Proteomes" id="UP000199021"/>
    </source>
</evidence>
<protein>
    <submittedName>
        <fullName evidence="5">Glycerate kinase</fullName>
    </submittedName>
</protein>
<reference evidence="6" key="1">
    <citation type="submission" date="2016-10" db="EMBL/GenBank/DDBJ databases">
        <authorList>
            <person name="Varghese N."/>
            <person name="Submissions S."/>
        </authorList>
    </citation>
    <scope>NUCLEOTIDE SEQUENCE [LARGE SCALE GENOMIC DNA]</scope>
    <source>
        <strain evidence="6">DSM 24740</strain>
    </source>
</reference>
<dbReference type="InterPro" id="IPR004381">
    <property type="entry name" value="Glycerate_kinase"/>
</dbReference>
<evidence type="ECO:0000313" key="5">
    <source>
        <dbReference type="EMBL" id="SEQ87176.1"/>
    </source>
</evidence>
<dbReference type="GO" id="GO:0008887">
    <property type="term" value="F:glycerate kinase activity"/>
    <property type="evidence" value="ECO:0007669"/>
    <property type="project" value="UniProtKB-UniRule"/>
</dbReference>
<name>A0A1H9JK15_9BACT</name>
<dbReference type="PANTHER" id="PTHR21599:SF0">
    <property type="entry name" value="GLYCERATE KINASE"/>
    <property type="match status" value="1"/>
</dbReference>
<dbReference type="InParanoid" id="A0A1H9JK15"/>
<dbReference type="PIRSF" id="PIRSF006078">
    <property type="entry name" value="GlxK"/>
    <property type="match status" value="1"/>
</dbReference>
<dbReference type="OrthoDB" id="9774290at2"/>
<organism evidence="5 6">
    <name type="scientific">Neolewinella agarilytica</name>
    <dbReference type="NCBI Taxonomy" id="478744"/>
    <lineage>
        <taxon>Bacteria</taxon>
        <taxon>Pseudomonadati</taxon>
        <taxon>Bacteroidota</taxon>
        <taxon>Saprospiria</taxon>
        <taxon>Saprospirales</taxon>
        <taxon>Lewinellaceae</taxon>
        <taxon>Neolewinella</taxon>
    </lineage>
</organism>
<dbReference type="Pfam" id="PF02595">
    <property type="entry name" value="Gly_kinase"/>
    <property type="match status" value="1"/>
</dbReference>
<dbReference type="InterPro" id="IPR018193">
    <property type="entry name" value="Glyc_kinase_flavodox-like_fold"/>
</dbReference>
<dbReference type="InterPro" id="IPR018197">
    <property type="entry name" value="Glycerate_kinase_RE-like"/>
</dbReference>
<dbReference type="EMBL" id="FOFB01000017">
    <property type="protein sequence ID" value="SEQ87176.1"/>
    <property type="molecule type" value="Genomic_DNA"/>
</dbReference>
<dbReference type="STRING" id="478744.SAMN05444359_117110"/>
<dbReference type="Gene3D" id="3.90.1510.10">
    <property type="entry name" value="Glycerate kinase, domain 2"/>
    <property type="match status" value="1"/>
</dbReference>
<proteinExistence type="inferred from homology"/>